<evidence type="ECO:0000313" key="4">
    <source>
        <dbReference type="Proteomes" id="UP000294508"/>
    </source>
</evidence>
<reference evidence="3 4" key="1">
    <citation type="journal article" date="2015" name="Stand. Genomic Sci.">
        <title>Genomic Encyclopedia of Bacterial and Archaeal Type Strains, Phase III: the genomes of soil and plant-associated and newly described type strains.</title>
        <authorList>
            <person name="Whitman W.B."/>
            <person name="Woyke T."/>
            <person name="Klenk H.P."/>
            <person name="Zhou Y."/>
            <person name="Lilburn T.G."/>
            <person name="Beck B.J."/>
            <person name="De Vos P."/>
            <person name="Vandamme P."/>
            <person name="Eisen J.A."/>
            <person name="Garrity G."/>
            <person name="Hugenholtz P."/>
            <person name="Kyrpides N.C."/>
        </authorList>
    </citation>
    <scope>NUCLEOTIDE SEQUENCE [LARGE SCALE GENOMIC DNA]</scope>
    <source>
        <strain evidence="3 4">VKM Ac-2572</strain>
    </source>
</reference>
<evidence type="ECO:0008006" key="5">
    <source>
        <dbReference type="Google" id="ProtNLM"/>
    </source>
</evidence>
<dbReference type="EMBL" id="SLWN01000003">
    <property type="protein sequence ID" value="TCO33624.1"/>
    <property type="molecule type" value="Genomic_DNA"/>
</dbReference>
<dbReference type="RefSeq" id="WP_132209064.1">
    <property type="nucleotide sequence ID" value="NZ_SLWN01000003.1"/>
</dbReference>
<feature type="signal peptide" evidence="2">
    <location>
        <begin position="1"/>
        <end position="25"/>
    </location>
</feature>
<feature type="chain" id="PRO_5020564255" description="Enoyl reductase" evidence="2">
    <location>
        <begin position="26"/>
        <end position="322"/>
    </location>
</feature>
<protein>
    <recommendedName>
        <fullName evidence="5">Enoyl reductase</fullName>
    </recommendedName>
</protein>
<feature type="compositionally biased region" description="Low complexity" evidence="1">
    <location>
        <begin position="30"/>
        <end position="49"/>
    </location>
</feature>
<feature type="compositionally biased region" description="Gly residues" evidence="1">
    <location>
        <begin position="50"/>
        <end position="60"/>
    </location>
</feature>
<keyword evidence="2" id="KW-0732">Signal</keyword>
<gene>
    <name evidence="3" type="ORF">EV652_103626</name>
</gene>
<name>A0A4R2HQZ9_9ACTN</name>
<sequence>MLIRRLSILAAVVLGSMAIAPSAHADRDTPTTPSPNTSGNTISITVTGTGVRGGSPGSGGSSRTVTTPVPCTYIQSMTGKEYYEYVEGGGPMGRDPDGNPFKPYPGYEQYKDDDKGHWYGGMCSSANFDGNLDEFFDFAEQWFDEHSGVYVQAGGTPPVPPVPPEILRNVAFDELTVPAPRLDWNPKHNGDAATLVNLDTWVWLTDRREDLYVQASVNTMAGPVWARVDAKLTGMTVSAPNADPVQCQGGGVPYAAGATGECALTFFKASPGQGTSPVTAKTTWSTTWYSSADQTPRATPEQLDPAPATTNIRVIEVQVPNR</sequence>
<evidence type="ECO:0000256" key="1">
    <source>
        <dbReference type="SAM" id="MobiDB-lite"/>
    </source>
</evidence>
<dbReference type="Proteomes" id="UP000294508">
    <property type="component" value="Unassembled WGS sequence"/>
</dbReference>
<evidence type="ECO:0000313" key="3">
    <source>
        <dbReference type="EMBL" id="TCO33624.1"/>
    </source>
</evidence>
<accession>A0A4R2HQZ9</accession>
<proteinExistence type="predicted"/>
<comment type="caution">
    <text evidence="3">The sequence shown here is derived from an EMBL/GenBank/DDBJ whole genome shotgun (WGS) entry which is preliminary data.</text>
</comment>
<organism evidence="3 4">
    <name type="scientific">Kribbella steppae</name>
    <dbReference type="NCBI Taxonomy" id="2512223"/>
    <lineage>
        <taxon>Bacteria</taxon>
        <taxon>Bacillati</taxon>
        <taxon>Actinomycetota</taxon>
        <taxon>Actinomycetes</taxon>
        <taxon>Propionibacteriales</taxon>
        <taxon>Kribbellaceae</taxon>
        <taxon>Kribbella</taxon>
    </lineage>
</organism>
<dbReference type="AlphaFoldDB" id="A0A4R2HQZ9"/>
<dbReference type="OrthoDB" id="3742379at2"/>
<feature type="region of interest" description="Disordered" evidence="1">
    <location>
        <begin position="23"/>
        <end position="67"/>
    </location>
</feature>
<evidence type="ECO:0000256" key="2">
    <source>
        <dbReference type="SAM" id="SignalP"/>
    </source>
</evidence>
<keyword evidence="4" id="KW-1185">Reference proteome</keyword>